<dbReference type="EMBL" id="QDDL01000005">
    <property type="protein sequence ID" value="PVZ68250.1"/>
    <property type="molecule type" value="Genomic_DNA"/>
</dbReference>
<evidence type="ECO:0000313" key="2">
    <source>
        <dbReference type="EMBL" id="PVZ68250.1"/>
    </source>
</evidence>
<dbReference type="InterPro" id="IPR011050">
    <property type="entry name" value="Pectin_lyase_fold/virulence"/>
</dbReference>
<dbReference type="AlphaFoldDB" id="A0A2V1H0Y7"/>
<reference evidence="2 3" key="1">
    <citation type="submission" date="2018-04" db="EMBL/GenBank/DDBJ databases">
        <title>Thalassorhabdus spongiae gen. nov., sp. nov., isolated from a marine sponge in South-West Iceland.</title>
        <authorList>
            <person name="Knobloch S."/>
            <person name="Daussin A."/>
            <person name="Johannsson R."/>
            <person name="Marteinsson V.T."/>
        </authorList>
    </citation>
    <scope>NUCLEOTIDE SEQUENCE [LARGE SCALE GENOMIC DNA]</scope>
    <source>
        <strain evidence="2 3">Hp12</strain>
    </source>
</reference>
<evidence type="ECO:0000259" key="1">
    <source>
        <dbReference type="Pfam" id="PF12708"/>
    </source>
</evidence>
<dbReference type="SUPFAM" id="SSF51126">
    <property type="entry name" value="Pectin lyase-like"/>
    <property type="match status" value="1"/>
</dbReference>
<proteinExistence type="predicted"/>
<keyword evidence="3" id="KW-1185">Reference proteome</keyword>
<evidence type="ECO:0000313" key="3">
    <source>
        <dbReference type="Proteomes" id="UP000244906"/>
    </source>
</evidence>
<sequence length="565" mass="63658">MHSLLLFLIFILISAMLPIATGSATTSSISKPTIPRDRHITFTQVGNEVLIDWLPASGATEYRLIAARQLSGQQPSTLIDQTQVDEFYTLTQSHLTDGISLLLLQACNDVGCTTYQRFGGLFQSALDFYCSNMPSVTPDSKLTNCAAAEGIYPNAAGDQTQNIRNALARLAPQNRALYFPAGRYRVDSNIELQQGYNLIGDSNGLSILDGSHASTTVVIGNSNYYHKINDSEIRNLALENIRIHFYGRKNNIDISGNIFFNTKSSGYQVFVAHNQFEISSNIFLRGREFPGTVFASYRANRLNIHDNYLGDLSSAHVGQANEMLGNHAKLRLARAENLTNRDGSLLVDFQSSYSRGWYTSYSRSLNFHNNYTNSSAGRYLYNPQNQQLDIGRSEAFSHRQYDELIVTENYFSGWPAQLIAGLRFRNASKIYFAANHVDNMRLLTRVYPSSNYFGLGESYFINNYFKNSQIEFWQSFVDSATQTPSIPLFLVHDNCFDHTESVNGAYATWRSINNRQNFKISENNACLPHQPLPYGYFSEISNTEADQLIPSDFQHLLNLNVPLRD</sequence>
<accession>A0A2V1H0Y7</accession>
<dbReference type="InterPro" id="IPR012334">
    <property type="entry name" value="Pectin_lyas_fold"/>
</dbReference>
<organism evidence="2 3">
    <name type="scientific">Pelagibaculum spongiae</name>
    <dbReference type="NCBI Taxonomy" id="2080658"/>
    <lineage>
        <taxon>Bacteria</taxon>
        <taxon>Pseudomonadati</taxon>
        <taxon>Pseudomonadota</taxon>
        <taxon>Gammaproteobacteria</taxon>
        <taxon>Oceanospirillales</taxon>
        <taxon>Pelagibaculum</taxon>
    </lineage>
</organism>
<protein>
    <recommendedName>
        <fullName evidence="1">Rhamnogalacturonase A/B/Epimerase-like pectate lyase domain-containing protein</fullName>
    </recommendedName>
</protein>
<dbReference type="Gene3D" id="2.160.20.10">
    <property type="entry name" value="Single-stranded right-handed beta-helix, Pectin lyase-like"/>
    <property type="match status" value="1"/>
</dbReference>
<dbReference type="InterPro" id="IPR024535">
    <property type="entry name" value="RHGA/B-epi-like_pectate_lyase"/>
</dbReference>
<gene>
    <name evidence="2" type="ORF">DC094_13210</name>
</gene>
<comment type="caution">
    <text evidence="2">The sequence shown here is derived from an EMBL/GenBank/DDBJ whole genome shotgun (WGS) entry which is preliminary data.</text>
</comment>
<name>A0A2V1H0Y7_9GAMM</name>
<dbReference type="Proteomes" id="UP000244906">
    <property type="component" value="Unassembled WGS sequence"/>
</dbReference>
<feature type="domain" description="Rhamnogalacturonase A/B/Epimerase-like pectate lyase" evidence="1">
    <location>
        <begin position="150"/>
        <end position="268"/>
    </location>
</feature>
<dbReference type="Pfam" id="PF12708">
    <property type="entry name" value="Pect-lyase_RHGA_epim"/>
    <property type="match status" value="1"/>
</dbReference>